<evidence type="ECO:0000256" key="2">
    <source>
        <dbReference type="ARBA" id="ARBA00022490"/>
    </source>
</evidence>
<evidence type="ECO:0000256" key="4">
    <source>
        <dbReference type="ARBA" id="ARBA00022729"/>
    </source>
</evidence>
<keyword evidence="3 13" id="KW-0812">Transmembrane</keyword>
<feature type="compositionally biased region" description="Low complexity" evidence="12">
    <location>
        <begin position="320"/>
        <end position="331"/>
    </location>
</feature>
<feature type="region of interest" description="Disordered" evidence="12">
    <location>
        <begin position="382"/>
        <end position="401"/>
    </location>
</feature>
<proteinExistence type="predicted"/>
<dbReference type="EMBL" id="NHOQ01001433">
    <property type="protein sequence ID" value="PWA24421.1"/>
    <property type="molecule type" value="Genomic_DNA"/>
</dbReference>
<evidence type="ECO:0000313" key="15">
    <source>
        <dbReference type="EMBL" id="PWA24421.1"/>
    </source>
</evidence>
<evidence type="ECO:0000256" key="9">
    <source>
        <dbReference type="ARBA" id="ARBA00023306"/>
    </source>
</evidence>
<evidence type="ECO:0000313" key="16">
    <source>
        <dbReference type="Proteomes" id="UP000250572"/>
    </source>
</evidence>
<feature type="transmembrane region" description="Helical" evidence="13">
    <location>
        <begin position="241"/>
        <end position="264"/>
    </location>
</feature>
<dbReference type="PANTHER" id="PTHR44888">
    <property type="entry name" value="HEPACAM FAMILY MEMBER 2-RELATED"/>
    <property type="match status" value="1"/>
</dbReference>
<keyword evidence="9" id="KW-0131">Cell cycle</keyword>
<accession>A0A315VMT4</accession>
<evidence type="ECO:0000256" key="10">
    <source>
        <dbReference type="ARBA" id="ARBA00023319"/>
    </source>
</evidence>
<dbReference type="GO" id="GO:0012505">
    <property type="term" value="C:endomembrane system"/>
    <property type="evidence" value="ECO:0007669"/>
    <property type="project" value="UniProtKB-SubCell"/>
</dbReference>
<protein>
    <recommendedName>
        <fullName evidence="14">Ig-like domain-containing protein</fullName>
    </recommendedName>
</protein>
<evidence type="ECO:0000256" key="3">
    <source>
        <dbReference type="ARBA" id="ARBA00022692"/>
    </source>
</evidence>
<comment type="subcellular location">
    <subcellularLocation>
        <location evidence="1">Cytoplasm</location>
    </subcellularLocation>
    <subcellularLocation>
        <location evidence="11">Endomembrane system</location>
        <topology evidence="11">Single-pass type I membrane protein</topology>
    </subcellularLocation>
</comment>
<comment type="caution">
    <text evidence="15">The sequence shown here is derived from an EMBL/GenBank/DDBJ whole genome shotgun (WGS) entry which is preliminary data.</text>
</comment>
<dbReference type="InterPro" id="IPR013106">
    <property type="entry name" value="Ig_V-set"/>
</dbReference>
<dbReference type="SMART" id="SM00409">
    <property type="entry name" value="IG"/>
    <property type="match status" value="2"/>
</dbReference>
<gene>
    <name evidence="15" type="ORF">CCH79_00011912</name>
</gene>
<dbReference type="Proteomes" id="UP000250572">
    <property type="component" value="Unassembled WGS sequence"/>
</dbReference>
<dbReference type="SMART" id="SM00408">
    <property type="entry name" value="IGc2"/>
    <property type="match status" value="1"/>
</dbReference>
<keyword evidence="16" id="KW-1185">Reference proteome</keyword>
<dbReference type="InterPro" id="IPR003599">
    <property type="entry name" value="Ig_sub"/>
</dbReference>
<evidence type="ECO:0000256" key="8">
    <source>
        <dbReference type="ARBA" id="ARBA00023180"/>
    </source>
</evidence>
<name>A0A315VMT4_GAMAF</name>
<evidence type="ECO:0000256" key="12">
    <source>
        <dbReference type="SAM" id="MobiDB-lite"/>
    </source>
</evidence>
<keyword evidence="6 13" id="KW-0472">Membrane</keyword>
<keyword evidence="2" id="KW-0963">Cytoplasm</keyword>
<dbReference type="InterPro" id="IPR013783">
    <property type="entry name" value="Ig-like_fold"/>
</dbReference>
<evidence type="ECO:0000256" key="13">
    <source>
        <dbReference type="SAM" id="Phobius"/>
    </source>
</evidence>
<evidence type="ECO:0000256" key="11">
    <source>
        <dbReference type="ARBA" id="ARBA00046288"/>
    </source>
</evidence>
<organism evidence="15 16">
    <name type="scientific">Gambusia affinis</name>
    <name type="common">Western mosquitofish</name>
    <name type="synonym">Heterandria affinis</name>
    <dbReference type="NCBI Taxonomy" id="33528"/>
    <lineage>
        <taxon>Eukaryota</taxon>
        <taxon>Metazoa</taxon>
        <taxon>Chordata</taxon>
        <taxon>Craniata</taxon>
        <taxon>Vertebrata</taxon>
        <taxon>Euteleostomi</taxon>
        <taxon>Actinopterygii</taxon>
        <taxon>Neopterygii</taxon>
        <taxon>Teleostei</taxon>
        <taxon>Neoteleostei</taxon>
        <taxon>Acanthomorphata</taxon>
        <taxon>Ovalentaria</taxon>
        <taxon>Atherinomorphae</taxon>
        <taxon>Cyprinodontiformes</taxon>
        <taxon>Poeciliidae</taxon>
        <taxon>Poeciliinae</taxon>
        <taxon>Gambusia</taxon>
    </lineage>
</organism>
<dbReference type="Gene3D" id="2.60.40.10">
    <property type="entry name" value="Immunoglobulins"/>
    <property type="match status" value="2"/>
</dbReference>
<sequence length="466" mass="51906">MQTEKDAPSKGKKIYHIFPLVFFGFLNSGEVGAVNMTIPNALIRGAVGGEALLSVRYSSFSLDLPVIKWQLQREKAVTVVQSIGTDIIGTLRPEYQDRILVFENGTLLLHNLRLSDDGTYDVEISITDDIFTGEGSITLTVDEPISRPYIHMEASSVLELSENFVLNCSHDNGTKTTYRWFKGGKPLANETRFVLSPDQKYLTISRVLMTDEDIYSCTVENPLGNMTSLPIRLAVYRRSSVYIMLSTGGIFILITLVTVCACWTPSKKSRQETRKSRIYGHSHHTPLKQKGDVLPKMREHNGIKAVTSLYVLQQKEPSVDDSSSNSIGSPSELDSPPSYTTFPNYTNSLVRSGGTQAGSFPKLKLEFHLLVAGVELRQRTRESVVRNPSSPPGECEPDRLDPLPLPPEEVPREIHVATGEASVQVTVQCVRFVLLFPDSQVLSRGLLEMERRWSVSCTNLCRPDIL</sequence>
<dbReference type="Pfam" id="PF07686">
    <property type="entry name" value="V-set"/>
    <property type="match status" value="1"/>
</dbReference>
<dbReference type="PROSITE" id="PS50835">
    <property type="entry name" value="IG_LIKE"/>
    <property type="match status" value="1"/>
</dbReference>
<dbReference type="InterPro" id="IPR007110">
    <property type="entry name" value="Ig-like_dom"/>
</dbReference>
<dbReference type="AlphaFoldDB" id="A0A315VMT4"/>
<evidence type="ECO:0000256" key="7">
    <source>
        <dbReference type="ARBA" id="ARBA00023157"/>
    </source>
</evidence>
<keyword evidence="7" id="KW-1015">Disulfide bond</keyword>
<evidence type="ECO:0000259" key="14">
    <source>
        <dbReference type="PROSITE" id="PS50835"/>
    </source>
</evidence>
<keyword evidence="5 13" id="KW-1133">Transmembrane helix</keyword>
<keyword evidence="8" id="KW-0325">Glycoprotein</keyword>
<dbReference type="SUPFAM" id="SSF48726">
    <property type="entry name" value="Immunoglobulin"/>
    <property type="match status" value="2"/>
</dbReference>
<keyword evidence="10" id="KW-0393">Immunoglobulin domain</keyword>
<feature type="domain" description="Ig-like" evidence="14">
    <location>
        <begin position="148"/>
        <end position="234"/>
    </location>
</feature>
<dbReference type="GO" id="GO:0005737">
    <property type="term" value="C:cytoplasm"/>
    <property type="evidence" value="ECO:0007669"/>
    <property type="project" value="UniProtKB-SubCell"/>
</dbReference>
<dbReference type="Pfam" id="PF13927">
    <property type="entry name" value="Ig_3"/>
    <property type="match status" value="1"/>
</dbReference>
<evidence type="ECO:0000256" key="6">
    <source>
        <dbReference type="ARBA" id="ARBA00023136"/>
    </source>
</evidence>
<evidence type="ECO:0000256" key="1">
    <source>
        <dbReference type="ARBA" id="ARBA00004496"/>
    </source>
</evidence>
<keyword evidence="4" id="KW-0732">Signal</keyword>
<dbReference type="PANTHER" id="PTHR44888:SF2">
    <property type="entry name" value="HEPATIC AND GLIAL CELL ADHESION MOLECULE"/>
    <property type="match status" value="1"/>
</dbReference>
<evidence type="ECO:0000256" key="5">
    <source>
        <dbReference type="ARBA" id="ARBA00022989"/>
    </source>
</evidence>
<dbReference type="InterPro" id="IPR052280">
    <property type="entry name" value="HEPACAM_domain"/>
</dbReference>
<reference evidence="15 16" key="1">
    <citation type="journal article" date="2018" name="G3 (Bethesda)">
        <title>A High-Quality Reference Genome for the Invasive Mosquitofish Gambusia affinis Using a Chicago Library.</title>
        <authorList>
            <person name="Hoffberg S.L."/>
            <person name="Troendle N.J."/>
            <person name="Glenn T.C."/>
            <person name="Mahmud O."/>
            <person name="Louha S."/>
            <person name="Chalopin D."/>
            <person name="Bennetzen J.L."/>
            <person name="Mauricio R."/>
        </authorList>
    </citation>
    <scope>NUCLEOTIDE SEQUENCE [LARGE SCALE GENOMIC DNA]</scope>
    <source>
        <strain evidence="15">NE01/NJP1002.9</strain>
        <tissue evidence="15">Muscle</tissue>
    </source>
</reference>
<dbReference type="InterPro" id="IPR003598">
    <property type="entry name" value="Ig_sub2"/>
</dbReference>
<feature type="region of interest" description="Disordered" evidence="12">
    <location>
        <begin position="317"/>
        <end position="340"/>
    </location>
</feature>
<dbReference type="InterPro" id="IPR036179">
    <property type="entry name" value="Ig-like_dom_sf"/>
</dbReference>